<comment type="caution">
    <text evidence="1">The sequence shown here is derived from an EMBL/GenBank/DDBJ whole genome shotgun (WGS) entry which is preliminary data.</text>
</comment>
<dbReference type="AlphaFoldDB" id="A0A918M1M0"/>
<reference evidence="1" key="1">
    <citation type="journal article" date="2014" name="Int. J. Syst. Evol. Microbiol.">
        <title>Complete genome sequence of Corynebacterium casei LMG S-19264T (=DSM 44701T), isolated from a smear-ripened cheese.</title>
        <authorList>
            <consortium name="US DOE Joint Genome Institute (JGI-PGF)"/>
            <person name="Walter F."/>
            <person name="Albersmeier A."/>
            <person name="Kalinowski J."/>
            <person name="Ruckert C."/>
        </authorList>
    </citation>
    <scope>NUCLEOTIDE SEQUENCE</scope>
    <source>
        <strain evidence="1">JCM 4391</strain>
    </source>
</reference>
<accession>A0A918M1M0</accession>
<name>A0A918M1M0_9ACTN</name>
<organism evidence="1 2">
    <name type="scientific">Streptomyces lavendofoliae</name>
    <dbReference type="NCBI Taxonomy" id="67314"/>
    <lineage>
        <taxon>Bacteria</taxon>
        <taxon>Bacillati</taxon>
        <taxon>Actinomycetota</taxon>
        <taxon>Actinomycetes</taxon>
        <taxon>Kitasatosporales</taxon>
        <taxon>Streptomycetaceae</taxon>
        <taxon>Streptomyces</taxon>
    </lineage>
</organism>
<keyword evidence="2" id="KW-1185">Reference proteome</keyword>
<evidence type="ECO:0000313" key="2">
    <source>
        <dbReference type="Proteomes" id="UP000636661"/>
    </source>
</evidence>
<protein>
    <submittedName>
        <fullName evidence="1">Uncharacterized protein</fullName>
    </submittedName>
</protein>
<sequence>MVQNVSVDAVERDEVRRARLAHDGVPAARPAAYADAWRERTGGWARGWAGLWHGP</sequence>
<gene>
    <name evidence="1" type="ORF">GCM10010274_01720</name>
</gene>
<reference evidence="1" key="2">
    <citation type="submission" date="2020-09" db="EMBL/GenBank/DDBJ databases">
        <authorList>
            <person name="Sun Q."/>
            <person name="Ohkuma M."/>
        </authorList>
    </citation>
    <scope>NUCLEOTIDE SEQUENCE</scope>
    <source>
        <strain evidence="1">JCM 4391</strain>
    </source>
</reference>
<dbReference type="Proteomes" id="UP000636661">
    <property type="component" value="Unassembled WGS sequence"/>
</dbReference>
<evidence type="ECO:0000313" key="1">
    <source>
        <dbReference type="EMBL" id="GGU19071.1"/>
    </source>
</evidence>
<dbReference type="EMBL" id="BMTP01000001">
    <property type="protein sequence ID" value="GGU19071.1"/>
    <property type="molecule type" value="Genomic_DNA"/>
</dbReference>
<proteinExistence type="predicted"/>